<feature type="transmembrane region" description="Helical" evidence="1">
    <location>
        <begin position="75"/>
        <end position="100"/>
    </location>
</feature>
<protein>
    <recommendedName>
        <fullName evidence="4">Gustatory receptor</fullName>
    </recommendedName>
</protein>
<comment type="caution">
    <text evidence="2">The sequence shown here is derived from an EMBL/GenBank/DDBJ whole genome shotgun (WGS) entry which is preliminary data.</text>
</comment>
<keyword evidence="1" id="KW-1133">Transmembrane helix</keyword>
<proteinExistence type="predicted"/>
<evidence type="ECO:0000313" key="2">
    <source>
        <dbReference type="EMBL" id="KAJ8983193.1"/>
    </source>
</evidence>
<evidence type="ECO:0000313" key="3">
    <source>
        <dbReference type="Proteomes" id="UP001162164"/>
    </source>
</evidence>
<evidence type="ECO:0008006" key="4">
    <source>
        <dbReference type="Google" id="ProtNLM"/>
    </source>
</evidence>
<keyword evidence="1" id="KW-0812">Transmembrane</keyword>
<gene>
    <name evidence="2" type="ORF">NQ317_016412</name>
</gene>
<sequence length="296" mass="34837">MCDTKNIALKLDIYVLLKQFKIGNFLGITPMFFDNTSHFRIVLWKSYVAALLFLYLSLSVLSLKWKNQIYSGMKITQIIINSAQCFSASLFVTVCLVGTLKNSNHWKLLLSGIKELEDRLQHTHFEVQKSLLLNNANVFFYHVIFFLVRIYEALVWIRNGQAECLHQFDLWILYVARMFRRRYDFLFVCLNDILIGKSVRNSSKSSNISVNEIYYLHKTLYGMVQHFNNIFGWQIFFILECTVLEILDSINFVLWSVQSDNVDLGVLIINSVYSTVYITQFLKYSSRRRRIDFLDD</sequence>
<evidence type="ECO:0000256" key="1">
    <source>
        <dbReference type="SAM" id="Phobius"/>
    </source>
</evidence>
<feature type="transmembrane region" description="Helical" evidence="1">
    <location>
        <begin position="139"/>
        <end position="157"/>
    </location>
</feature>
<organism evidence="2 3">
    <name type="scientific">Molorchus minor</name>
    <dbReference type="NCBI Taxonomy" id="1323400"/>
    <lineage>
        <taxon>Eukaryota</taxon>
        <taxon>Metazoa</taxon>
        <taxon>Ecdysozoa</taxon>
        <taxon>Arthropoda</taxon>
        <taxon>Hexapoda</taxon>
        <taxon>Insecta</taxon>
        <taxon>Pterygota</taxon>
        <taxon>Neoptera</taxon>
        <taxon>Endopterygota</taxon>
        <taxon>Coleoptera</taxon>
        <taxon>Polyphaga</taxon>
        <taxon>Cucujiformia</taxon>
        <taxon>Chrysomeloidea</taxon>
        <taxon>Cerambycidae</taxon>
        <taxon>Lamiinae</taxon>
        <taxon>Monochamini</taxon>
        <taxon>Molorchus</taxon>
    </lineage>
</organism>
<feature type="transmembrane region" description="Helical" evidence="1">
    <location>
        <begin position="41"/>
        <end position="63"/>
    </location>
</feature>
<feature type="transmembrane region" description="Helical" evidence="1">
    <location>
        <begin position="235"/>
        <end position="258"/>
    </location>
</feature>
<keyword evidence="3" id="KW-1185">Reference proteome</keyword>
<name>A0ABQ9JXU9_9CUCU</name>
<reference evidence="2" key="1">
    <citation type="journal article" date="2023" name="Insect Mol. Biol.">
        <title>Genome sequencing provides insights into the evolution of gene families encoding plant cell wall-degrading enzymes in longhorned beetles.</title>
        <authorList>
            <person name="Shin N.R."/>
            <person name="Okamura Y."/>
            <person name="Kirsch R."/>
            <person name="Pauchet Y."/>
        </authorList>
    </citation>
    <scope>NUCLEOTIDE SEQUENCE</scope>
    <source>
        <strain evidence="2">MMC_N1</strain>
    </source>
</reference>
<dbReference type="Proteomes" id="UP001162164">
    <property type="component" value="Unassembled WGS sequence"/>
</dbReference>
<keyword evidence="1" id="KW-0472">Membrane</keyword>
<dbReference type="EMBL" id="JAPWTJ010000089">
    <property type="protein sequence ID" value="KAJ8983193.1"/>
    <property type="molecule type" value="Genomic_DNA"/>
</dbReference>
<accession>A0ABQ9JXU9</accession>
<feature type="transmembrane region" description="Helical" evidence="1">
    <location>
        <begin position="264"/>
        <end position="282"/>
    </location>
</feature>